<evidence type="ECO:0000313" key="2">
    <source>
        <dbReference type="EMBL" id="MFC4823653.1"/>
    </source>
</evidence>
<name>A0ABD5PZ26_9EURY</name>
<reference evidence="2 3" key="1">
    <citation type="journal article" date="2019" name="Int. J. Syst. Evol. Microbiol.">
        <title>The Global Catalogue of Microorganisms (GCM) 10K type strain sequencing project: providing services to taxonomists for standard genome sequencing and annotation.</title>
        <authorList>
            <consortium name="The Broad Institute Genomics Platform"/>
            <consortium name="The Broad Institute Genome Sequencing Center for Infectious Disease"/>
            <person name="Wu L."/>
            <person name="Ma J."/>
        </authorList>
    </citation>
    <scope>NUCLEOTIDE SEQUENCE [LARGE SCALE GENOMIC DNA]</scope>
    <source>
        <strain evidence="2 3">XZYJ18</strain>
    </source>
</reference>
<dbReference type="RefSeq" id="WP_254270240.1">
    <property type="nucleotide sequence ID" value="NZ_CP100401.1"/>
</dbReference>
<evidence type="ECO:0000256" key="1">
    <source>
        <dbReference type="SAM" id="Phobius"/>
    </source>
</evidence>
<gene>
    <name evidence="2" type="ORF">ACFO9K_05215</name>
</gene>
<keyword evidence="3" id="KW-1185">Reference proteome</keyword>
<comment type="caution">
    <text evidence="2">The sequence shown here is derived from an EMBL/GenBank/DDBJ whole genome shotgun (WGS) entry which is preliminary data.</text>
</comment>
<keyword evidence="1" id="KW-1133">Transmembrane helix</keyword>
<sequence>MTSGTYRFGLLAVVFGGFVSLNSSQFGGLDELVAVFGMTTMVLGGLLGALGLVPEARSESS</sequence>
<proteinExistence type="predicted"/>
<dbReference type="Proteomes" id="UP001595945">
    <property type="component" value="Unassembled WGS sequence"/>
</dbReference>
<dbReference type="EMBL" id="JBHSHT010000001">
    <property type="protein sequence ID" value="MFC4823653.1"/>
    <property type="molecule type" value="Genomic_DNA"/>
</dbReference>
<dbReference type="GeneID" id="73047287"/>
<keyword evidence="1" id="KW-0472">Membrane</keyword>
<keyword evidence="1" id="KW-0812">Transmembrane</keyword>
<accession>A0ABD5PZ26</accession>
<protein>
    <submittedName>
        <fullName evidence="2">Uncharacterized protein</fullName>
    </submittedName>
</protein>
<organism evidence="2 3">
    <name type="scientific">Halorussus aquaticus</name>
    <dbReference type="NCBI Taxonomy" id="2953748"/>
    <lineage>
        <taxon>Archaea</taxon>
        <taxon>Methanobacteriati</taxon>
        <taxon>Methanobacteriota</taxon>
        <taxon>Stenosarchaea group</taxon>
        <taxon>Halobacteria</taxon>
        <taxon>Halobacteriales</taxon>
        <taxon>Haladaptataceae</taxon>
        <taxon>Halorussus</taxon>
    </lineage>
</organism>
<feature type="transmembrane region" description="Helical" evidence="1">
    <location>
        <begin position="33"/>
        <end position="53"/>
    </location>
</feature>
<evidence type="ECO:0000313" key="3">
    <source>
        <dbReference type="Proteomes" id="UP001595945"/>
    </source>
</evidence>
<dbReference type="AlphaFoldDB" id="A0ABD5PZ26"/>